<dbReference type="PANTHER" id="PTHR10851">
    <property type="entry name" value="PYRIDOXINE-5-PHOSPHATE OXIDASE"/>
    <property type="match status" value="1"/>
</dbReference>
<keyword evidence="9" id="KW-0560">Oxidoreductase</keyword>
<dbReference type="EMBL" id="JAKMXF010000014">
    <property type="protein sequence ID" value="KAI6661349.1"/>
    <property type="molecule type" value="Genomic_DNA"/>
</dbReference>
<protein>
    <recommendedName>
        <fullName evidence="6">pyridoxal 5'-phosphate synthase</fullName>
        <ecNumber evidence="6">1.4.3.5</ecNumber>
    </recommendedName>
</protein>
<comment type="function">
    <text evidence="2">Catalyzes the oxidation of either pyridoxine 5'-phosphate (PNP) or pyridoxamine 5'-phosphate (PMP) into pyridoxal 5'-phosphate (PLP).</text>
</comment>
<evidence type="ECO:0000256" key="2">
    <source>
        <dbReference type="ARBA" id="ARBA00003691"/>
    </source>
</evidence>
<keyword evidence="12" id="KW-1185">Reference proteome</keyword>
<proteinExistence type="inferred from homology"/>
<reference evidence="11 12" key="1">
    <citation type="journal article" date="2023" name="BMC Biol.">
        <title>The compact genome of the sponge Oopsacas minuta (Hexactinellida) is lacking key metazoan core genes.</title>
        <authorList>
            <person name="Santini S."/>
            <person name="Schenkelaars Q."/>
            <person name="Jourda C."/>
            <person name="Duchesne M."/>
            <person name="Belahbib H."/>
            <person name="Rocher C."/>
            <person name="Selva M."/>
            <person name="Riesgo A."/>
            <person name="Vervoort M."/>
            <person name="Leys S.P."/>
            <person name="Kodjabachian L."/>
            <person name="Le Bivic A."/>
            <person name="Borchiellini C."/>
            <person name="Claverie J.M."/>
            <person name="Renard E."/>
        </authorList>
    </citation>
    <scope>NUCLEOTIDE SEQUENCE [LARGE SCALE GENOMIC DNA]</scope>
    <source>
        <strain evidence="11">SPO-2</strain>
    </source>
</reference>
<evidence type="ECO:0000313" key="11">
    <source>
        <dbReference type="EMBL" id="KAI6661349.1"/>
    </source>
</evidence>
<dbReference type="GO" id="GO:0008615">
    <property type="term" value="P:pyridoxine biosynthetic process"/>
    <property type="evidence" value="ECO:0007669"/>
    <property type="project" value="InterPro"/>
</dbReference>
<comment type="similarity">
    <text evidence="5">Belongs to the pyridoxamine 5'-phosphate oxidase family.</text>
</comment>
<organism evidence="11 12">
    <name type="scientific">Oopsacas minuta</name>
    <dbReference type="NCBI Taxonomy" id="111878"/>
    <lineage>
        <taxon>Eukaryota</taxon>
        <taxon>Metazoa</taxon>
        <taxon>Porifera</taxon>
        <taxon>Hexactinellida</taxon>
        <taxon>Hexasterophora</taxon>
        <taxon>Lyssacinosida</taxon>
        <taxon>Leucopsacidae</taxon>
        <taxon>Oopsacas</taxon>
    </lineage>
</organism>
<comment type="pathway">
    <text evidence="4">Cofactor metabolism; pyridoxal 5'-phosphate salvage; pyridoxal 5'-phosphate from pyridoxine 5'-phosphate: step 1/1.</text>
</comment>
<dbReference type="Gene3D" id="2.30.110.10">
    <property type="entry name" value="Electron Transport, Fmn-binding Protein, Chain A"/>
    <property type="match status" value="1"/>
</dbReference>
<dbReference type="PANTHER" id="PTHR10851:SF0">
    <property type="entry name" value="PYRIDOXINE-5'-PHOSPHATE OXIDASE"/>
    <property type="match status" value="1"/>
</dbReference>
<comment type="cofactor">
    <cofactor evidence="1">
        <name>FMN</name>
        <dbReference type="ChEBI" id="CHEBI:58210"/>
    </cofactor>
</comment>
<evidence type="ECO:0000256" key="8">
    <source>
        <dbReference type="ARBA" id="ARBA00022643"/>
    </source>
</evidence>
<dbReference type="Pfam" id="PF01243">
    <property type="entry name" value="PNPOx_N"/>
    <property type="match status" value="1"/>
</dbReference>
<evidence type="ECO:0000256" key="1">
    <source>
        <dbReference type="ARBA" id="ARBA00001917"/>
    </source>
</evidence>
<dbReference type="Proteomes" id="UP001165289">
    <property type="component" value="Unassembled WGS sequence"/>
</dbReference>
<accession>A0AAV7KJI1</accession>
<gene>
    <name evidence="11" type="ORF">LOD99_10016</name>
</gene>
<evidence type="ECO:0000313" key="12">
    <source>
        <dbReference type="Proteomes" id="UP001165289"/>
    </source>
</evidence>
<evidence type="ECO:0000256" key="5">
    <source>
        <dbReference type="ARBA" id="ARBA00007301"/>
    </source>
</evidence>
<name>A0AAV7KJI1_9METZ</name>
<evidence type="ECO:0000256" key="4">
    <source>
        <dbReference type="ARBA" id="ARBA00005037"/>
    </source>
</evidence>
<evidence type="ECO:0000259" key="10">
    <source>
        <dbReference type="Pfam" id="PF01243"/>
    </source>
</evidence>
<keyword evidence="8" id="KW-0288">FMN</keyword>
<dbReference type="AlphaFoldDB" id="A0AAV7KJI1"/>
<dbReference type="SUPFAM" id="SSF50475">
    <property type="entry name" value="FMN-binding split barrel"/>
    <property type="match status" value="1"/>
</dbReference>
<evidence type="ECO:0000256" key="3">
    <source>
        <dbReference type="ARBA" id="ARBA00004738"/>
    </source>
</evidence>
<dbReference type="InterPro" id="IPR000659">
    <property type="entry name" value="Pyridox_Oxase"/>
</dbReference>
<evidence type="ECO:0000256" key="9">
    <source>
        <dbReference type="ARBA" id="ARBA00023002"/>
    </source>
</evidence>
<keyword evidence="7" id="KW-0285">Flavoprotein</keyword>
<comment type="caution">
    <text evidence="11">The sequence shown here is derived from an EMBL/GenBank/DDBJ whole genome shotgun (WGS) entry which is preliminary data.</text>
</comment>
<evidence type="ECO:0000256" key="7">
    <source>
        <dbReference type="ARBA" id="ARBA00022630"/>
    </source>
</evidence>
<dbReference type="GO" id="GO:0004733">
    <property type="term" value="F:pyridoxamine phosphate oxidase activity"/>
    <property type="evidence" value="ECO:0007669"/>
    <property type="project" value="UniProtKB-EC"/>
</dbReference>
<dbReference type="EC" id="1.4.3.5" evidence="6"/>
<comment type="pathway">
    <text evidence="3">Cofactor metabolism; pyridoxal 5'-phosphate salvage; pyridoxal 5'-phosphate from pyridoxamine 5'-phosphate: step 1/1.</text>
</comment>
<feature type="domain" description="Pyridoxamine 5'-phosphate oxidase N-terminal" evidence="10">
    <location>
        <begin position="34"/>
        <end position="110"/>
    </location>
</feature>
<sequence>MADNSSVYEAISLVSDPFELFKDWHTKAKSHSDIKTADAFCFATSTSDGHSSCRMLIMRLFSNEGLSFFTSRLSQKAVELRENPLASCCFYWEPFQQQIRIQGRVELTEELSDKCWET</sequence>
<evidence type="ECO:0000256" key="6">
    <source>
        <dbReference type="ARBA" id="ARBA00012801"/>
    </source>
</evidence>
<dbReference type="InterPro" id="IPR012349">
    <property type="entry name" value="Split_barrel_FMN-bd"/>
</dbReference>
<dbReference type="InterPro" id="IPR011576">
    <property type="entry name" value="Pyridox_Oxase_N"/>
</dbReference>
<dbReference type="GO" id="GO:0010181">
    <property type="term" value="F:FMN binding"/>
    <property type="evidence" value="ECO:0007669"/>
    <property type="project" value="InterPro"/>
</dbReference>